<dbReference type="EMBL" id="JAMZMK010011628">
    <property type="protein sequence ID" value="KAI7726570.1"/>
    <property type="molecule type" value="Genomic_DNA"/>
</dbReference>
<keyword evidence="1" id="KW-0472">Membrane</keyword>
<organism evidence="2 3">
    <name type="scientific">Ambrosia artemisiifolia</name>
    <name type="common">Common ragweed</name>
    <dbReference type="NCBI Taxonomy" id="4212"/>
    <lineage>
        <taxon>Eukaryota</taxon>
        <taxon>Viridiplantae</taxon>
        <taxon>Streptophyta</taxon>
        <taxon>Embryophyta</taxon>
        <taxon>Tracheophyta</taxon>
        <taxon>Spermatophyta</taxon>
        <taxon>Magnoliopsida</taxon>
        <taxon>eudicotyledons</taxon>
        <taxon>Gunneridae</taxon>
        <taxon>Pentapetalae</taxon>
        <taxon>asterids</taxon>
        <taxon>campanulids</taxon>
        <taxon>Asterales</taxon>
        <taxon>Asteraceae</taxon>
        <taxon>Asteroideae</taxon>
        <taxon>Heliantheae alliance</taxon>
        <taxon>Heliantheae</taxon>
        <taxon>Ambrosia</taxon>
    </lineage>
</organism>
<feature type="transmembrane region" description="Helical" evidence="1">
    <location>
        <begin position="40"/>
        <end position="62"/>
    </location>
</feature>
<keyword evidence="3" id="KW-1185">Reference proteome</keyword>
<sequence>VLKQQLALEKHQRILVEDLKVSNQNMEKFSWVMNIRYGTLLLGNFLIIIYMINYSSIAIYFLRLSYDLASTEICNDLRLVSDGVCSATFQLLWFAA</sequence>
<reference evidence="2" key="1">
    <citation type="submission" date="2022-06" db="EMBL/GenBank/DDBJ databases">
        <title>Uncovering the hologenomic basis of an extraordinary plant invasion.</title>
        <authorList>
            <person name="Bieker V.C."/>
            <person name="Martin M.D."/>
            <person name="Gilbert T."/>
            <person name="Hodgins K."/>
            <person name="Battlay P."/>
            <person name="Petersen B."/>
            <person name="Wilson J."/>
        </authorList>
    </citation>
    <scope>NUCLEOTIDE SEQUENCE</scope>
    <source>
        <strain evidence="2">AA19_3_7</strain>
        <tissue evidence="2">Leaf</tissue>
    </source>
</reference>
<name>A0AAD5BNJ8_AMBAR</name>
<feature type="non-terminal residue" evidence="2">
    <location>
        <position position="96"/>
    </location>
</feature>
<keyword evidence="1" id="KW-1133">Transmembrane helix</keyword>
<evidence type="ECO:0000256" key="1">
    <source>
        <dbReference type="SAM" id="Phobius"/>
    </source>
</evidence>
<dbReference type="AlphaFoldDB" id="A0AAD5BNJ8"/>
<keyword evidence="1" id="KW-0812">Transmembrane</keyword>
<evidence type="ECO:0000313" key="3">
    <source>
        <dbReference type="Proteomes" id="UP001206925"/>
    </source>
</evidence>
<gene>
    <name evidence="2" type="ORF">M8C21_027123</name>
</gene>
<evidence type="ECO:0000313" key="2">
    <source>
        <dbReference type="EMBL" id="KAI7726570.1"/>
    </source>
</evidence>
<protein>
    <submittedName>
        <fullName evidence="2">Uncharacterized protein</fullName>
    </submittedName>
</protein>
<dbReference type="Proteomes" id="UP001206925">
    <property type="component" value="Unassembled WGS sequence"/>
</dbReference>
<comment type="caution">
    <text evidence="2">The sequence shown here is derived from an EMBL/GenBank/DDBJ whole genome shotgun (WGS) entry which is preliminary data.</text>
</comment>
<accession>A0AAD5BNJ8</accession>
<proteinExistence type="predicted"/>